<dbReference type="OMA" id="NSVWIRR"/>
<gene>
    <name evidence="2" type="ORF">OsI_13073</name>
</gene>
<feature type="region of interest" description="Disordered" evidence="1">
    <location>
        <begin position="1"/>
        <end position="99"/>
    </location>
</feature>
<dbReference type="Gramene" id="BGIOSGA010028-TA">
    <property type="protein sequence ID" value="BGIOSGA010028-PA"/>
    <property type="gene ID" value="BGIOSGA010028"/>
</dbReference>
<name>B8APM1_ORYSI</name>
<dbReference type="EMBL" id="CM000128">
    <property type="protein sequence ID" value="EEC75966.1"/>
    <property type="molecule type" value="Genomic_DNA"/>
</dbReference>
<dbReference type="AlphaFoldDB" id="B8APM1"/>
<evidence type="ECO:0000313" key="3">
    <source>
        <dbReference type="Proteomes" id="UP000007015"/>
    </source>
</evidence>
<keyword evidence="3" id="KW-1185">Reference proteome</keyword>
<evidence type="ECO:0000256" key="1">
    <source>
        <dbReference type="SAM" id="MobiDB-lite"/>
    </source>
</evidence>
<dbReference type="HOGENOM" id="CLU_089777_0_0_1"/>
<reference evidence="2 3" key="1">
    <citation type="journal article" date="2005" name="PLoS Biol.">
        <title>The genomes of Oryza sativa: a history of duplications.</title>
        <authorList>
            <person name="Yu J."/>
            <person name="Wang J."/>
            <person name="Lin W."/>
            <person name="Li S."/>
            <person name="Li H."/>
            <person name="Zhou J."/>
            <person name="Ni P."/>
            <person name="Dong W."/>
            <person name="Hu S."/>
            <person name="Zeng C."/>
            <person name="Zhang J."/>
            <person name="Zhang Y."/>
            <person name="Li R."/>
            <person name="Xu Z."/>
            <person name="Li S."/>
            <person name="Li X."/>
            <person name="Zheng H."/>
            <person name="Cong L."/>
            <person name="Lin L."/>
            <person name="Yin J."/>
            <person name="Geng J."/>
            <person name="Li G."/>
            <person name="Shi J."/>
            <person name="Liu J."/>
            <person name="Lv H."/>
            <person name="Li J."/>
            <person name="Wang J."/>
            <person name="Deng Y."/>
            <person name="Ran L."/>
            <person name="Shi X."/>
            <person name="Wang X."/>
            <person name="Wu Q."/>
            <person name="Li C."/>
            <person name="Ren X."/>
            <person name="Wang J."/>
            <person name="Wang X."/>
            <person name="Li D."/>
            <person name="Liu D."/>
            <person name="Zhang X."/>
            <person name="Ji Z."/>
            <person name="Zhao W."/>
            <person name="Sun Y."/>
            <person name="Zhang Z."/>
            <person name="Bao J."/>
            <person name="Han Y."/>
            <person name="Dong L."/>
            <person name="Ji J."/>
            <person name="Chen P."/>
            <person name="Wu S."/>
            <person name="Liu J."/>
            <person name="Xiao Y."/>
            <person name="Bu D."/>
            <person name="Tan J."/>
            <person name="Yang L."/>
            <person name="Ye C."/>
            <person name="Zhang J."/>
            <person name="Xu J."/>
            <person name="Zhou Y."/>
            <person name="Yu Y."/>
            <person name="Zhang B."/>
            <person name="Zhuang S."/>
            <person name="Wei H."/>
            <person name="Liu B."/>
            <person name="Lei M."/>
            <person name="Yu H."/>
            <person name="Li Y."/>
            <person name="Xu H."/>
            <person name="Wei S."/>
            <person name="He X."/>
            <person name="Fang L."/>
            <person name="Zhang Z."/>
            <person name="Zhang Y."/>
            <person name="Huang X."/>
            <person name="Su Z."/>
            <person name="Tong W."/>
            <person name="Li J."/>
            <person name="Tong Z."/>
            <person name="Li S."/>
            <person name="Ye J."/>
            <person name="Wang L."/>
            <person name="Fang L."/>
            <person name="Lei T."/>
            <person name="Chen C."/>
            <person name="Chen H."/>
            <person name="Xu Z."/>
            <person name="Li H."/>
            <person name="Huang H."/>
            <person name="Zhang F."/>
            <person name="Xu H."/>
            <person name="Li N."/>
            <person name="Zhao C."/>
            <person name="Li S."/>
            <person name="Dong L."/>
            <person name="Huang Y."/>
            <person name="Li L."/>
            <person name="Xi Y."/>
            <person name="Qi Q."/>
            <person name="Li W."/>
            <person name="Zhang B."/>
            <person name="Hu W."/>
            <person name="Zhang Y."/>
            <person name="Tian X."/>
            <person name="Jiao Y."/>
            <person name="Liang X."/>
            <person name="Jin J."/>
            <person name="Gao L."/>
            <person name="Zheng W."/>
            <person name="Hao B."/>
            <person name="Liu S."/>
            <person name="Wang W."/>
            <person name="Yuan L."/>
            <person name="Cao M."/>
            <person name="McDermott J."/>
            <person name="Samudrala R."/>
            <person name="Wang J."/>
            <person name="Wong G.K."/>
            <person name="Yang H."/>
        </authorList>
    </citation>
    <scope>NUCLEOTIDE SEQUENCE [LARGE SCALE GENOMIC DNA]</scope>
    <source>
        <strain evidence="3">cv. 93-11</strain>
    </source>
</reference>
<organism evidence="2 3">
    <name type="scientific">Oryza sativa subsp. indica</name>
    <name type="common">Rice</name>
    <dbReference type="NCBI Taxonomy" id="39946"/>
    <lineage>
        <taxon>Eukaryota</taxon>
        <taxon>Viridiplantae</taxon>
        <taxon>Streptophyta</taxon>
        <taxon>Embryophyta</taxon>
        <taxon>Tracheophyta</taxon>
        <taxon>Spermatophyta</taxon>
        <taxon>Magnoliopsida</taxon>
        <taxon>Liliopsida</taxon>
        <taxon>Poales</taxon>
        <taxon>Poaceae</taxon>
        <taxon>BOP clade</taxon>
        <taxon>Oryzoideae</taxon>
        <taxon>Oryzeae</taxon>
        <taxon>Oryzinae</taxon>
        <taxon>Oryza</taxon>
        <taxon>Oryza sativa</taxon>
    </lineage>
</organism>
<dbReference type="Proteomes" id="UP000007015">
    <property type="component" value="Chromosome 3"/>
</dbReference>
<accession>B8APM1</accession>
<protein>
    <submittedName>
        <fullName evidence="2">Uncharacterized protein</fullName>
    </submittedName>
</protein>
<evidence type="ECO:0000313" key="2">
    <source>
        <dbReference type="EMBL" id="EEC75966.1"/>
    </source>
</evidence>
<feature type="compositionally biased region" description="Basic and acidic residues" evidence="1">
    <location>
        <begin position="68"/>
        <end position="79"/>
    </location>
</feature>
<feature type="compositionally biased region" description="Pro residues" evidence="1">
    <location>
        <begin position="52"/>
        <end position="65"/>
    </location>
</feature>
<sequence length="329" mass="35443">MSEHLALRSSVGSHSSALPPSYHHHRRLPPPQQQHPDPLNSVWIRRLHLLPNQPPPPPPPPPLPQPQHHHDAVSTDESRTPPPPPPPMGAPGFGPFRWSPRPLRGAPLAAWDAASPVRSGGGGGGGGTGPPMLSPFFRLPAPSPSPPVTDFGEFSPTMPLFEVGSSSGSGGFPGPSSRMIPGGSSSPFAMGVAAAAYPSHAVDMVPIRTLQVSYIKLDQKEGVVMPYILEWREYLVTSGTQLIRLTLDLLQDIHDRQQSVIPRNFAMRSPSSGSQHDGFSYWNMGRFRRNTTTSLVSPTGVTPSSFGKKRNADSSNFLPLKFRKMSGAT</sequence>
<proteinExistence type="predicted"/>
<feature type="compositionally biased region" description="Pro residues" evidence="1">
    <location>
        <begin position="80"/>
        <end position="89"/>
    </location>
</feature>